<keyword evidence="2" id="KW-0805">Transcription regulation</keyword>
<dbReference type="GO" id="GO:0003677">
    <property type="term" value="F:DNA binding"/>
    <property type="evidence" value="ECO:0007669"/>
    <property type="project" value="UniProtKB-KW"/>
</dbReference>
<organism evidence="6">
    <name type="scientific">Acerihabitans sp. KWT182</name>
    <dbReference type="NCBI Taxonomy" id="3157919"/>
    <lineage>
        <taxon>Bacteria</taxon>
        <taxon>Pseudomonadati</taxon>
        <taxon>Pseudomonadota</taxon>
        <taxon>Gammaproteobacteria</taxon>
        <taxon>Enterobacterales</taxon>
        <taxon>Pectobacteriaceae</taxon>
        <taxon>Acerihabitans</taxon>
    </lineage>
</organism>
<evidence type="ECO:0000256" key="3">
    <source>
        <dbReference type="ARBA" id="ARBA00023125"/>
    </source>
</evidence>
<dbReference type="Gene3D" id="3.40.190.290">
    <property type="match status" value="1"/>
</dbReference>
<dbReference type="GO" id="GO:0005829">
    <property type="term" value="C:cytosol"/>
    <property type="evidence" value="ECO:0007669"/>
    <property type="project" value="TreeGrafter"/>
</dbReference>
<dbReference type="Pfam" id="PF03466">
    <property type="entry name" value="LysR_substrate"/>
    <property type="match status" value="1"/>
</dbReference>
<feature type="domain" description="HTH lysR-type" evidence="5">
    <location>
        <begin position="1"/>
        <end position="58"/>
    </location>
</feature>
<keyword evidence="4" id="KW-0804">Transcription</keyword>
<dbReference type="EMBL" id="CP157947">
    <property type="protein sequence ID" value="XBS68214.1"/>
    <property type="molecule type" value="Genomic_DNA"/>
</dbReference>
<dbReference type="InterPro" id="IPR036388">
    <property type="entry name" value="WH-like_DNA-bd_sf"/>
</dbReference>
<dbReference type="SUPFAM" id="SSF46785">
    <property type="entry name" value="Winged helix' DNA-binding domain"/>
    <property type="match status" value="1"/>
</dbReference>
<proteinExistence type="inferred from homology"/>
<comment type="similarity">
    <text evidence="1">Belongs to the LysR transcriptional regulatory family.</text>
</comment>
<dbReference type="Pfam" id="PF00126">
    <property type="entry name" value="HTH_1"/>
    <property type="match status" value="1"/>
</dbReference>
<accession>A0AAU7Q506</accession>
<dbReference type="PRINTS" id="PR00039">
    <property type="entry name" value="HTHLYSR"/>
</dbReference>
<dbReference type="SUPFAM" id="SSF53850">
    <property type="entry name" value="Periplasmic binding protein-like II"/>
    <property type="match status" value="1"/>
</dbReference>
<dbReference type="InterPro" id="IPR050950">
    <property type="entry name" value="HTH-type_LysR_regulators"/>
</dbReference>
<dbReference type="InterPro" id="IPR005119">
    <property type="entry name" value="LysR_subst-bd"/>
</dbReference>
<dbReference type="CDD" id="cd05466">
    <property type="entry name" value="PBP2_LTTR_substrate"/>
    <property type="match status" value="1"/>
</dbReference>
<dbReference type="GO" id="GO:0003700">
    <property type="term" value="F:DNA-binding transcription factor activity"/>
    <property type="evidence" value="ECO:0007669"/>
    <property type="project" value="InterPro"/>
</dbReference>
<dbReference type="PANTHER" id="PTHR30419:SF31">
    <property type="entry name" value="BLR3139 PROTEIN"/>
    <property type="match status" value="1"/>
</dbReference>
<keyword evidence="3" id="KW-0238">DNA-binding</keyword>
<evidence type="ECO:0000313" key="6">
    <source>
        <dbReference type="EMBL" id="XBS68214.1"/>
    </source>
</evidence>
<evidence type="ECO:0000256" key="2">
    <source>
        <dbReference type="ARBA" id="ARBA00023015"/>
    </source>
</evidence>
<dbReference type="InterPro" id="IPR000847">
    <property type="entry name" value="LysR_HTH_N"/>
</dbReference>
<protein>
    <submittedName>
        <fullName evidence="6">LysR family transcriptional regulator</fullName>
    </submittedName>
</protein>
<name>A0AAU7Q506_9GAMM</name>
<evidence type="ECO:0000256" key="1">
    <source>
        <dbReference type="ARBA" id="ARBA00009437"/>
    </source>
</evidence>
<reference evidence="6" key="1">
    <citation type="submission" date="2024-06" db="EMBL/GenBank/DDBJ databases">
        <authorList>
            <person name="Coelho C."/>
            <person name="Bento M."/>
            <person name="Garcia E."/>
            <person name="Camelo A."/>
            <person name="Brandao I."/>
            <person name="Espirito Santo C."/>
            <person name="Trovao J."/>
            <person name="Verissimo A."/>
            <person name="Costa J."/>
            <person name="Tiago I."/>
        </authorList>
    </citation>
    <scope>NUCLEOTIDE SEQUENCE</scope>
    <source>
        <strain evidence="6">KWT182</strain>
    </source>
</reference>
<dbReference type="Gene3D" id="1.10.10.10">
    <property type="entry name" value="Winged helix-like DNA-binding domain superfamily/Winged helix DNA-binding domain"/>
    <property type="match status" value="1"/>
</dbReference>
<dbReference type="PROSITE" id="PS50931">
    <property type="entry name" value="HTH_LYSR"/>
    <property type="match status" value="1"/>
</dbReference>
<gene>
    <name evidence="6" type="ORF">ABK905_15530</name>
</gene>
<sequence length="303" mass="33622">MDIKQLIYLCNLERERHFGRAAQASFVSQPTLSARLKNLEQELGVALIHRGNQFQGFTAEGERVLSWAREIVSVYQGLKLEVESLKQGLAGTLRIGIVPQCGIPLAQLLSDARREYPDLEYRLEVMSADRLLEAMVNHSVDIGVGFFEPQVLRELNFRSAPLPDRGVDLVFHPAHFSGLSTQSGLTLAQVAALPLCLAEPSRYFRRYLDEHFRAAELRPRIVLESASVFHLLQGVFVGLGCGVMPRGHLLPGMTPELVASPIRLPAMKRQGALVMAEPNRSTPLAKTLFTFAAAWLAERMNGV</sequence>
<dbReference type="PANTHER" id="PTHR30419">
    <property type="entry name" value="HTH-TYPE TRANSCRIPTIONAL REGULATOR YBHD"/>
    <property type="match status" value="1"/>
</dbReference>
<evidence type="ECO:0000256" key="4">
    <source>
        <dbReference type="ARBA" id="ARBA00023163"/>
    </source>
</evidence>
<dbReference type="InterPro" id="IPR036390">
    <property type="entry name" value="WH_DNA-bd_sf"/>
</dbReference>
<evidence type="ECO:0000259" key="5">
    <source>
        <dbReference type="PROSITE" id="PS50931"/>
    </source>
</evidence>
<dbReference type="AlphaFoldDB" id="A0AAU7Q506"/>